<name>A0A9D1PQR3_9FIRM</name>
<dbReference type="InterPro" id="IPR010994">
    <property type="entry name" value="RuvA_2-like"/>
</dbReference>
<feature type="domain" description="MPN" evidence="8">
    <location>
        <begin position="100"/>
        <end position="228"/>
    </location>
</feature>
<dbReference type="Gene3D" id="3.40.140.10">
    <property type="entry name" value="Cytidine Deaminase, domain 2"/>
    <property type="match status" value="1"/>
</dbReference>
<evidence type="ECO:0000256" key="6">
    <source>
        <dbReference type="ARBA" id="ARBA00023049"/>
    </source>
</evidence>
<evidence type="ECO:0000256" key="7">
    <source>
        <dbReference type="RuleBase" id="RU003797"/>
    </source>
</evidence>
<dbReference type="Pfam" id="PF04002">
    <property type="entry name" value="RadC"/>
    <property type="match status" value="1"/>
</dbReference>
<evidence type="ECO:0000256" key="1">
    <source>
        <dbReference type="ARBA" id="ARBA00010243"/>
    </source>
</evidence>
<gene>
    <name evidence="9" type="primary">radC</name>
    <name evidence="9" type="ORF">H9900_01665</name>
</gene>
<dbReference type="NCBIfam" id="TIGR00608">
    <property type="entry name" value="radc"/>
    <property type="match status" value="1"/>
</dbReference>
<evidence type="ECO:0000256" key="4">
    <source>
        <dbReference type="ARBA" id="ARBA00022801"/>
    </source>
</evidence>
<evidence type="ECO:0000256" key="3">
    <source>
        <dbReference type="ARBA" id="ARBA00022723"/>
    </source>
</evidence>
<dbReference type="PANTHER" id="PTHR30471:SF3">
    <property type="entry name" value="UPF0758 PROTEIN YEES-RELATED"/>
    <property type="match status" value="1"/>
</dbReference>
<dbReference type="SUPFAM" id="SSF47781">
    <property type="entry name" value="RuvA domain 2-like"/>
    <property type="match status" value="1"/>
</dbReference>
<evidence type="ECO:0000313" key="10">
    <source>
        <dbReference type="Proteomes" id="UP000824162"/>
    </source>
</evidence>
<dbReference type="Proteomes" id="UP000824162">
    <property type="component" value="Unassembled WGS sequence"/>
</dbReference>
<dbReference type="CDD" id="cd08071">
    <property type="entry name" value="MPN_DUF2466"/>
    <property type="match status" value="1"/>
</dbReference>
<keyword evidence="6" id="KW-0482">Metalloprotease</keyword>
<dbReference type="Gene3D" id="1.10.150.20">
    <property type="entry name" value="5' to 3' exonuclease, C-terminal subdomain"/>
    <property type="match status" value="1"/>
</dbReference>
<protein>
    <submittedName>
        <fullName evidence="9">DNA repair protein RadC</fullName>
    </submittedName>
</protein>
<comment type="caution">
    <text evidence="9">The sequence shown here is derived from an EMBL/GenBank/DDBJ whole genome shotgun (WGS) entry which is preliminary data.</text>
</comment>
<dbReference type="AlphaFoldDB" id="A0A9D1PQR3"/>
<dbReference type="GO" id="GO:0006508">
    <property type="term" value="P:proteolysis"/>
    <property type="evidence" value="ECO:0007669"/>
    <property type="project" value="UniProtKB-KW"/>
</dbReference>
<keyword evidence="2" id="KW-0645">Protease</keyword>
<dbReference type="InterPro" id="IPR037518">
    <property type="entry name" value="MPN"/>
</dbReference>
<reference evidence="9" key="1">
    <citation type="journal article" date="2021" name="PeerJ">
        <title>Extensive microbial diversity within the chicken gut microbiome revealed by metagenomics and culture.</title>
        <authorList>
            <person name="Gilroy R."/>
            <person name="Ravi A."/>
            <person name="Getino M."/>
            <person name="Pursley I."/>
            <person name="Horton D.L."/>
            <person name="Alikhan N.F."/>
            <person name="Baker D."/>
            <person name="Gharbi K."/>
            <person name="Hall N."/>
            <person name="Watson M."/>
            <person name="Adriaenssens E.M."/>
            <person name="Foster-Nyarko E."/>
            <person name="Jarju S."/>
            <person name="Secka A."/>
            <person name="Antonio M."/>
            <person name="Oren A."/>
            <person name="Chaudhuri R.R."/>
            <person name="La Ragione R."/>
            <person name="Hildebrand F."/>
            <person name="Pallen M.J."/>
        </authorList>
    </citation>
    <scope>NUCLEOTIDE SEQUENCE</scope>
    <source>
        <strain evidence="9">5790</strain>
    </source>
</reference>
<proteinExistence type="inferred from homology"/>
<evidence type="ECO:0000256" key="5">
    <source>
        <dbReference type="ARBA" id="ARBA00022833"/>
    </source>
</evidence>
<evidence type="ECO:0000256" key="2">
    <source>
        <dbReference type="ARBA" id="ARBA00022670"/>
    </source>
</evidence>
<evidence type="ECO:0000313" key="9">
    <source>
        <dbReference type="EMBL" id="HIV85497.1"/>
    </source>
</evidence>
<evidence type="ECO:0000259" key="8">
    <source>
        <dbReference type="PROSITE" id="PS50249"/>
    </source>
</evidence>
<dbReference type="GO" id="GO:0008237">
    <property type="term" value="F:metallopeptidase activity"/>
    <property type="evidence" value="ECO:0007669"/>
    <property type="project" value="UniProtKB-KW"/>
</dbReference>
<dbReference type="InterPro" id="IPR001405">
    <property type="entry name" value="UPF0758"/>
</dbReference>
<dbReference type="InterPro" id="IPR025657">
    <property type="entry name" value="RadC_JAB"/>
</dbReference>
<keyword evidence="3" id="KW-0479">Metal-binding</keyword>
<dbReference type="PROSITE" id="PS01302">
    <property type="entry name" value="UPF0758"/>
    <property type="match status" value="1"/>
</dbReference>
<sequence>MSRENTHEGHRSRMRRKIEESSFDALPEHEQLEVILFSVIHRGNTNEIAHRLLQKHGSIYGVLTADVDTLTEVEGVGKRVAEFLHSLPAVLGVVMRSKIMYETGGGLENIEALKTYLFSLFADSISERVYVLFLNRKLQVIRFEKVGEGTIEDAYIDVVRIARSAVINNAAFVVLTHNHPSGTASPSAVDMTATREVKESLELLGVELLDHIIISGDRYYSFRERNCL</sequence>
<comment type="similarity">
    <text evidence="1 7">Belongs to the UPF0758 family.</text>
</comment>
<dbReference type="EMBL" id="DXIJ01000034">
    <property type="protein sequence ID" value="HIV85497.1"/>
    <property type="molecule type" value="Genomic_DNA"/>
</dbReference>
<dbReference type="GO" id="GO:0046872">
    <property type="term" value="F:metal ion binding"/>
    <property type="evidence" value="ECO:0007669"/>
    <property type="project" value="UniProtKB-KW"/>
</dbReference>
<accession>A0A9D1PQR3</accession>
<keyword evidence="5" id="KW-0862">Zinc</keyword>
<dbReference type="PANTHER" id="PTHR30471">
    <property type="entry name" value="DNA REPAIR PROTEIN RADC"/>
    <property type="match status" value="1"/>
</dbReference>
<reference evidence="9" key="2">
    <citation type="submission" date="2021-04" db="EMBL/GenBank/DDBJ databases">
        <authorList>
            <person name="Gilroy R."/>
        </authorList>
    </citation>
    <scope>NUCLEOTIDE SEQUENCE</scope>
    <source>
        <strain evidence="9">5790</strain>
    </source>
</reference>
<keyword evidence="4" id="KW-0378">Hydrolase</keyword>
<organism evidence="9 10">
    <name type="scientific">Candidatus Monoglobus merdigallinarum</name>
    <dbReference type="NCBI Taxonomy" id="2838698"/>
    <lineage>
        <taxon>Bacteria</taxon>
        <taxon>Bacillati</taxon>
        <taxon>Bacillota</taxon>
        <taxon>Clostridia</taxon>
        <taxon>Monoglobales</taxon>
        <taxon>Monoglobaceae</taxon>
        <taxon>Monoglobus</taxon>
    </lineage>
</organism>
<dbReference type="PROSITE" id="PS50249">
    <property type="entry name" value="MPN"/>
    <property type="match status" value="1"/>
</dbReference>
<dbReference type="InterPro" id="IPR020891">
    <property type="entry name" value="UPF0758_CS"/>
</dbReference>